<feature type="transmembrane region" description="Helical" evidence="1">
    <location>
        <begin position="28"/>
        <end position="47"/>
    </location>
</feature>
<protein>
    <recommendedName>
        <fullName evidence="4">DUF2029 domain-containing protein</fullName>
    </recommendedName>
</protein>
<gene>
    <name evidence="2" type="ORF">GEAMG1_2138</name>
</gene>
<feature type="transmembrane region" description="Helical" evidence="1">
    <location>
        <begin position="151"/>
        <end position="168"/>
    </location>
</feature>
<dbReference type="EMBL" id="OW150024">
    <property type="protein sequence ID" value="CAH2031973.1"/>
    <property type="molecule type" value="Genomic_DNA"/>
</dbReference>
<feature type="transmembrane region" description="Helical" evidence="1">
    <location>
        <begin position="199"/>
        <end position="218"/>
    </location>
</feature>
<keyword evidence="3" id="KW-1185">Reference proteome</keyword>
<dbReference type="Proteomes" id="UP001295463">
    <property type="component" value="Chromosome"/>
</dbReference>
<accession>A0ABM9D9R7</accession>
<organism evidence="2 3">
    <name type="scientific">Trichlorobacter ammonificans</name>
    <dbReference type="NCBI Taxonomy" id="2916410"/>
    <lineage>
        <taxon>Bacteria</taxon>
        <taxon>Pseudomonadati</taxon>
        <taxon>Thermodesulfobacteriota</taxon>
        <taxon>Desulfuromonadia</taxon>
        <taxon>Geobacterales</taxon>
        <taxon>Geobacteraceae</taxon>
        <taxon>Trichlorobacter</taxon>
    </lineage>
</organism>
<feature type="transmembrane region" description="Helical" evidence="1">
    <location>
        <begin position="306"/>
        <end position="327"/>
    </location>
</feature>
<evidence type="ECO:0000313" key="2">
    <source>
        <dbReference type="EMBL" id="CAH2031973.1"/>
    </source>
</evidence>
<feature type="transmembrane region" description="Helical" evidence="1">
    <location>
        <begin position="230"/>
        <end position="253"/>
    </location>
</feature>
<evidence type="ECO:0000313" key="3">
    <source>
        <dbReference type="Proteomes" id="UP001295463"/>
    </source>
</evidence>
<feature type="transmembrane region" description="Helical" evidence="1">
    <location>
        <begin position="416"/>
        <end position="432"/>
    </location>
</feature>
<keyword evidence="1" id="KW-1133">Transmembrane helix</keyword>
<feature type="transmembrane region" description="Helical" evidence="1">
    <location>
        <begin position="371"/>
        <end position="396"/>
    </location>
</feature>
<name>A0ABM9D9R7_9BACT</name>
<keyword evidence="1" id="KW-0472">Membrane</keyword>
<feature type="transmembrane region" description="Helical" evidence="1">
    <location>
        <begin position="347"/>
        <end position="364"/>
    </location>
</feature>
<evidence type="ECO:0008006" key="4">
    <source>
        <dbReference type="Google" id="ProtNLM"/>
    </source>
</evidence>
<feature type="transmembrane region" description="Helical" evidence="1">
    <location>
        <begin position="54"/>
        <end position="74"/>
    </location>
</feature>
<sequence length="438" mass="46467">MLNVLLPFAMMTLALSLALQPELRLAVPLLVGVTAAMTMLLACLLYLGEKGRIALSWQVIITGALAMRLLFLFAPPQLSDDLYRYLWDALNLLNGINPYAAAPAVVTPPPELTALHSQINHPQYVTIYPPAAQLLFAGGAALGGTLTGLKGLLVALDLGLCALLVVMLKRLELPLWRAALYAWHPLPLLEIAASGHVDGTGMALVMASFALLAAAGAGKGGGWRVPAAGGLLAAAGLVKLFPVALVPPVLAAVPRQRRWLFVAGGLAGVLLLVVPFLPSIAAILGSLDSYARHWEFSGFAFRTLRAATGSGTIARLVLIGLFLGVVGGSTFRLFRRLRTAGSPAERLRATLTACYGVALAFLLLTPTLHPWYALCLAALLPFSAGPAGLTLCWSVFLAYQVQLSYFIEGNWQERAWVAAAVFGAPVAAWLLGRMTPRR</sequence>
<proteinExistence type="predicted"/>
<dbReference type="RefSeq" id="WP_305732756.1">
    <property type="nucleotide sequence ID" value="NZ_OW150024.1"/>
</dbReference>
<feature type="transmembrane region" description="Helical" evidence="1">
    <location>
        <begin position="259"/>
        <end position="285"/>
    </location>
</feature>
<keyword evidence="1" id="KW-0812">Transmembrane</keyword>
<evidence type="ECO:0000256" key="1">
    <source>
        <dbReference type="SAM" id="Phobius"/>
    </source>
</evidence>
<reference evidence="2 3" key="1">
    <citation type="submission" date="2022-03" db="EMBL/GenBank/DDBJ databases">
        <authorList>
            <person name="Koch H."/>
        </authorList>
    </citation>
    <scope>NUCLEOTIDE SEQUENCE [LARGE SCALE GENOMIC DNA]</scope>
    <source>
        <strain evidence="2 3">G1</strain>
    </source>
</reference>